<dbReference type="FunCoup" id="A0A5E4E345">
    <property type="interactions" value="58"/>
</dbReference>
<dbReference type="InterPro" id="IPR017451">
    <property type="entry name" value="F-box-assoc_interact_dom"/>
</dbReference>
<dbReference type="AlphaFoldDB" id="A0A5E4E345"/>
<dbReference type="Proteomes" id="UP000327085">
    <property type="component" value="Chromosome 7"/>
</dbReference>
<sequence length="227" mass="25925">MVKASANYNFGFTPLTNEYKVHQHSHLLSDIARGIRNDGVYINGAVHWIHKKQKVIVVFDAREETFRLVPLPQDYAQVLDDYDDYESDADCYPRGSARVVEVGGCVGVFVDKSDRIVLWISKDYQNHVWIKQTVSLMPTDKRYLSGGCSVRALGTIHTGELAFVRYFFGFTPGYNNGPPQLHLYDMKTKRFRILDFVFLDSVTRNDQEDSGSIRLISSYEDSIVPLT</sequence>
<accession>A0A5E4E345</accession>
<evidence type="ECO:0000259" key="1">
    <source>
        <dbReference type="Pfam" id="PF08268"/>
    </source>
</evidence>
<dbReference type="PANTHER" id="PTHR31111">
    <property type="entry name" value="BNAA05G37150D PROTEIN-RELATED"/>
    <property type="match status" value="1"/>
</dbReference>
<dbReference type="EMBL" id="CABIKO010000001">
    <property type="protein sequence ID" value="VVA09409.1"/>
    <property type="molecule type" value="Genomic_DNA"/>
</dbReference>
<organism evidence="2 3">
    <name type="scientific">Prunus dulcis</name>
    <name type="common">Almond</name>
    <name type="synonym">Amygdalus dulcis</name>
    <dbReference type="NCBI Taxonomy" id="3755"/>
    <lineage>
        <taxon>Eukaryota</taxon>
        <taxon>Viridiplantae</taxon>
        <taxon>Streptophyta</taxon>
        <taxon>Embryophyta</taxon>
        <taxon>Tracheophyta</taxon>
        <taxon>Spermatophyta</taxon>
        <taxon>Magnoliopsida</taxon>
        <taxon>eudicotyledons</taxon>
        <taxon>Gunneridae</taxon>
        <taxon>Pentapetalae</taxon>
        <taxon>rosids</taxon>
        <taxon>fabids</taxon>
        <taxon>Rosales</taxon>
        <taxon>Rosaceae</taxon>
        <taxon>Amygdaloideae</taxon>
        <taxon>Amygdaleae</taxon>
        <taxon>Prunus</taxon>
    </lineage>
</organism>
<protein>
    <submittedName>
        <fullName evidence="2">PREDICTED: F-box</fullName>
    </submittedName>
</protein>
<reference evidence="3" key="1">
    <citation type="journal article" date="2020" name="Plant J.">
        <title>Transposons played a major role in the diversification between the closely related almond and peach genomes: results from the almond genome sequence.</title>
        <authorList>
            <person name="Alioto T."/>
            <person name="Alexiou K.G."/>
            <person name="Bardil A."/>
            <person name="Barteri F."/>
            <person name="Castanera R."/>
            <person name="Cruz F."/>
            <person name="Dhingra A."/>
            <person name="Duval H."/>
            <person name="Fernandez I Marti A."/>
            <person name="Frias L."/>
            <person name="Galan B."/>
            <person name="Garcia J.L."/>
            <person name="Howad W."/>
            <person name="Gomez-Garrido J."/>
            <person name="Gut M."/>
            <person name="Julca I."/>
            <person name="Morata J."/>
            <person name="Puigdomenech P."/>
            <person name="Ribeca P."/>
            <person name="Rubio Cabetas M.J."/>
            <person name="Vlasova A."/>
            <person name="Wirthensohn M."/>
            <person name="Garcia-Mas J."/>
            <person name="Gabaldon T."/>
            <person name="Casacuberta J.M."/>
            <person name="Arus P."/>
        </authorList>
    </citation>
    <scope>NUCLEOTIDE SEQUENCE [LARGE SCALE GENOMIC DNA]</scope>
    <source>
        <strain evidence="3">cv. Texas</strain>
    </source>
</reference>
<name>A0A5E4E345_PRUDU</name>
<dbReference type="Gramene" id="VVA09409">
    <property type="protein sequence ID" value="VVA09409"/>
    <property type="gene ID" value="Prudul26B010263"/>
</dbReference>
<feature type="domain" description="F-box associated beta-propeller type 3" evidence="1">
    <location>
        <begin position="36"/>
        <end position="196"/>
    </location>
</feature>
<evidence type="ECO:0000313" key="3">
    <source>
        <dbReference type="Proteomes" id="UP000327085"/>
    </source>
</evidence>
<dbReference type="PANTHER" id="PTHR31111:SF138">
    <property type="entry name" value="F-BOX ASSOCIATED DOMAIN-CONTAINING PROTEIN"/>
    <property type="match status" value="1"/>
</dbReference>
<dbReference type="Pfam" id="PF08268">
    <property type="entry name" value="FBA_3"/>
    <property type="match status" value="1"/>
</dbReference>
<evidence type="ECO:0000313" key="2">
    <source>
        <dbReference type="EMBL" id="VVA09409.1"/>
    </source>
</evidence>
<dbReference type="InParanoid" id="A0A5E4E345"/>
<dbReference type="InterPro" id="IPR013187">
    <property type="entry name" value="F-box-assoc_dom_typ3"/>
</dbReference>
<proteinExistence type="predicted"/>
<gene>
    <name evidence="2" type="ORF">ALMOND_2B010263</name>
</gene>
<dbReference type="NCBIfam" id="TIGR01640">
    <property type="entry name" value="F_box_assoc_1"/>
    <property type="match status" value="1"/>
</dbReference>